<evidence type="ECO:0000256" key="10">
    <source>
        <dbReference type="ARBA" id="ARBA00023319"/>
    </source>
</evidence>
<comment type="subcellular location">
    <subcellularLocation>
        <location evidence="1">Membrane</location>
        <topology evidence="1">Single-pass type I membrane protein</topology>
    </subcellularLocation>
</comment>
<dbReference type="InterPro" id="IPR013106">
    <property type="entry name" value="Ig_V-set"/>
</dbReference>
<evidence type="ECO:0000259" key="15">
    <source>
        <dbReference type="PROSITE" id="PS50835"/>
    </source>
</evidence>
<comment type="similarity">
    <text evidence="11">Belongs to the immunoglobulin superfamily. SIGLEC (sialic acid binding Ig-like lectin) family.</text>
</comment>
<dbReference type="AlphaFoldDB" id="A0A8C0YR14"/>
<evidence type="ECO:0000256" key="14">
    <source>
        <dbReference type="SAM" id="SignalP"/>
    </source>
</evidence>
<keyword evidence="3 14" id="KW-0732">Signal</keyword>
<reference evidence="16 19" key="1">
    <citation type="journal article" date="2005" name="Nature">
        <title>Genome sequence, comparative analysis and haplotype structure of the domestic dog.</title>
        <authorList>
            <consortium name="Broad Sequencing Platform"/>
            <person name="Lindblad-Toh K."/>
            <person name="Wade C.M."/>
            <person name="Mikkelsen T.S."/>
            <person name="Karlsson E.K."/>
            <person name="Jaffe D.B."/>
            <person name="Kamal M."/>
            <person name="Clamp M."/>
            <person name="Chang J.L."/>
            <person name="Kulbokas E.J. III"/>
            <person name="Zody M.C."/>
            <person name="Mauceli E."/>
            <person name="Xie X."/>
            <person name="Breen M."/>
            <person name="Wayne R.K."/>
            <person name="Ostrander E.A."/>
            <person name="Ponting C.P."/>
            <person name="Galibert F."/>
            <person name="Smith D.R."/>
            <person name="DeJong P.J."/>
            <person name="Kirkness E."/>
            <person name="Alvarez P."/>
            <person name="Biagi T."/>
            <person name="Brockman W."/>
            <person name="Butler J."/>
            <person name="Chin C.W."/>
            <person name="Cook A."/>
            <person name="Cuff J."/>
            <person name="Daly M.J."/>
            <person name="DeCaprio D."/>
            <person name="Gnerre S."/>
            <person name="Grabherr M."/>
            <person name="Kellis M."/>
            <person name="Kleber M."/>
            <person name="Bardeleben C."/>
            <person name="Goodstadt L."/>
            <person name="Heger A."/>
            <person name="Hitte C."/>
            <person name="Kim L."/>
            <person name="Koepfli K.P."/>
            <person name="Parker H.G."/>
            <person name="Pollinger J.P."/>
            <person name="Searle S.M."/>
            <person name="Sutter N.B."/>
            <person name="Thomas R."/>
            <person name="Webber C."/>
            <person name="Baldwin J."/>
            <person name="Abebe A."/>
            <person name="Abouelleil A."/>
            <person name="Aftuck L."/>
            <person name="Ait-Zahra M."/>
            <person name="Aldredge T."/>
            <person name="Allen N."/>
            <person name="An P."/>
            <person name="Anderson S."/>
            <person name="Antoine C."/>
            <person name="Arachchi H."/>
            <person name="Aslam A."/>
            <person name="Ayotte L."/>
            <person name="Bachantsang P."/>
            <person name="Barry A."/>
            <person name="Bayul T."/>
            <person name="Benamara M."/>
            <person name="Berlin A."/>
            <person name="Bessette D."/>
            <person name="Blitshteyn B."/>
            <person name="Bloom T."/>
            <person name="Blye J."/>
            <person name="Boguslavskiy L."/>
            <person name="Bonnet C."/>
            <person name="Boukhgalter B."/>
            <person name="Brown A."/>
            <person name="Cahill P."/>
            <person name="Calixte N."/>
            <person name="Camarata J."/>
            <person name="Cheshatsang Y."/>
            <person name="Chu J."/>
            <person name="Citroen M."/>
            <person name="Collymore A."/>
            <person name="Cooke P."/>
            <person name="Dawoe T."/>
            <person name="Daza R."/>
            <person name="Decktor K."/>
            <person name="DeGray S."/>
            <person name="Dhargay N."/>
            <person name="Dooley K."/>
            <person name="Dooley K."/>
            <person name="Dorje P."/>
            <person name="Dorjee K."/>
            <person name="Dorris L."/>
            <person name="Duffey N."/>
            <person name="Dupes A."/>
            <person name="Egbiremolen O."/>
            <person name="Elong R."/>
            <person name="Falk J."/>
            <person name="Farina A."/>
            <person name="Faro S."/>
            <person name="Ferguson D."/>
            <person name="Ferreira P."/>
            <person name="Fisher S."/>
            <person name="FitzGerald M."/>
            <person name="Foley K."/>
            <person name="Foley C."/>
            <person name="Franke A."/>
            <person name="Friedrich D."/>
            <person name="Gage D."/>
            <person name="Garber M."/>
            <person name="Gearin G."/>
            <person name="Giannoukos G."/>
            <person name="Goode T."/>
            <person name="Goyette A."/>
            <person name="Graham J."/>
            <person name="Grandbois E."/>
            <person name="Gyaltsen K."/>
            <person name="Hafez N."/>
            <person name="Hagopian D."/>
            <person name="Hagos B."/>
            <person name="Hall J."/>
            <person name="Healy C."/>
            <person name="Hegarty R."/>
            <person name="Honan T."/>
            <person name="Horn A."/>
            <person name="Houde N."/>
            <person name="Hughes L."/>
            <person name="Hunnicutt L."/>
            <person name="Husby M."/>
            <person name="Jester B."/>
            <person name="Jones C."/>
            <person name="Kamat A."/>
            <person name="Kanga B."/>
            <person name="Kells C."/>
            <person name="Khazanovich D."/>
            <person name="Kieu A.C."/>
            <person name="Kisner P."/>
            <person name="Kumar M."/>
            <person name="Lance K."/>
            <person name="Landers T."/>
            <person name="Lara M."/>
            <person name="Lee W."/>
            <person name="Leger J.P."/>
            <person name="Lennon N."/>
            <person name="Leuper L."/>
            <person name="LeVine S."/>
            <person name="Liu J."/>
            <person name="Liu X."/>
            <person name="Lokyitsang Y."/>
            <person name="Lokyitsang T."/>
            <person name="Lui A."/>
            <person name="Macdonald J."/>
            <person name="Major J."/>
            <person name="Marabella R."/>
            <person name="Maru K."/>
            <person name="Matthews C."/>
            <person name="McDonough S."/>
            <person name="Mehta T."/>
            <person name="Meldrim J."/>
            <person name="Melnikov A."/>
            <person name="Meneus L."/>
            <person name="Mihalev A."/>
            <person name="Mihova T."/>
            <person name="Miller K."/>
            <person name="Mittelman R."/>
            <person name="Mlenga V."/>
            <person name="Mulrain L."/>
            <person name="Munson G."/>
            <person name="Navidi A."/>
            <person name="Naylor J."/>
            <person name="Nguyen T."/>
            <person name="Nguyen N."/>
            <person name="Nguyen C."/>
            <person name="Nguyen T."/>
            <person name="Nicol R."/>
            <person name="Norbu N."/>
            <person name="Norbu C."/>
            <person name="Novod N."/>
            <person name="Nyima T."/>
            <person name="Olandt P."/>
            <person name="O'Neill B."/>
            <person name="O'Neill K."/>
            <person name="Osman S."/>
            <person name="Oyono L."/>
            <person name="Patti C."/>
            <person name="Perrin D."/>
            <person name="Phunkhang P."/>
            <person name="Pierre F."/>
            <person name="Priest M."/>
            <person name="Rachupka A."/>
            <person name="Raghuraman S."/>
            <person name="Rameau R."/>
            <person name="Ray V."/>
            <person name="Raymond C."/>
            <person name="Rege F."/>
            <person name="Rise C."/>
            <person name="Rogers J."/>
            <person name="Rogov P."/>
            <person name="Sahalie J."/>
            <person name="Settipalli S."/>
            <person name="Sharpe T."/>
            <person name="Shea T."/>
            <person name="Sheehan M."/>
            <person name="Sherpa N."/>
            <person name="Shi J."/>
            <person name="Shih D."/>
            <person name="Sloan J."/>
            <person name="Smith C."/>
            <person name="Sparrow T."/>
            <person name="Stalker J."/>
            <person name="Stange-Thomann N."/>
            <person name="Stavropoulos S."/>
            <person name="Stone C."/>
            <person name="Stone S."/>
            <person name="Sykes S."/>
            <person name="Tchuinga P."/>
            <person name="Tenzing P."/>
            <person name="Tesfaye S."/>
            <person name="Thoulutsang D."/>
            <person name="Thoulutsang Y."/>
            <person name="Topham K."/>
            <person name="Topping I."/>
            <person name="Tsamla T."/>
            <person name="Vassiliev H."/>
            <person name="Venkataraman V."/>
            <person name="Vo A."/>
            <person name="Wangchuk T."/>
            <person name="Wangdi T."/>
            <person name="Weiand M."/>
            <person name="Wilkinson J."/>
            <person name="Wilson A."/>
            <person name="Yadav S."/>
            <person name="Yang S."/>
            <person name="Yang X."/>
            <person name="Young G."/>
            <person name="Yu Q."/>
            <person name="Zainoun J."/>
            <person name="Zembek L."/>
            <person name="Zimmer A."/>
            <person name="Lander E.S."/>
        </authorList>
    </citation>
    <scope>NUCLEOTIDE SEQUENCE [LARGE SCALE GENOMIC DNA]</scope>
    <source>
        <strain evidence="16">Boxer</strain>
    </source>
</reference>
<evidence type="ECO:0000256" key="12">
    <source>
        <dbReference type="SAM" id="MobiDB-lite"/>
    </source>
</evidence>
<dbReference type="SMART" id="SM00409">
    <property type="entry name" value="IG"/>
    <property type="match status" value="2"/>
</dbReference>
<evidence type="ECO:0000256" key="7">
    <source>
        <dbReference type="ARBA" id="ARBA00023136"/>
    </source>
</evidence>
<dbReference type="Proteomes" id="UP000002254">
    <property type="component" value="Chromosome 1"/>
</dbReference>
<dbReference type="CDD" id="cd05712">
    <property type="entry name" value="IgV_CD33"/>
    <property type="match status" value="1"/>
</dbReference>
<dbReference type="SUPFAM" id="SSF48726">
    <property type="entry name" value="Immunoglobulin"/>
    <property type="match status" value="2"/>
</dbReference>
<dbReference type="FunFam" id="2.60.40.10:FF:000912">
    <property type="entry name" value="Myeloid cell surface antigen CD33"/>
    <property type="match status" value="1"/>
</dbReference>
<sequence length="437" mass="48105">MLLLLLPILWAVEWAQGKVKLGASADAGVPRSLAQDPIYWLQIQESLTVQEGLCISVPCYFSYPMEYWIKTYSALGYWFRNGTNVHWGAPVATNNPDRKVQEETQGQFFLLGDPQANNCSLEIRDAQRRDSGTYFFRVERGPYLKYSYLQNQLSVHVTGKEKTLNDTIGVGQGSRTPWVGWEMHLGLTGRGCTKLGLLSGADLRSLLLIPMSPHLLTALTHTPDILIPGTLESGHPRNLTCSVPWACEQGIPPIFSWMSAALTSLGPRTHLSSVLTLTPRPQDHGTNLTCQVQFPAVGVMVERTIQLNVTCTTQNPTNGVCLEHSTGKPGTRSGVTVGAIGGAGVTMLLTLCLCLIFFRVKTCRKTASRTAVGMDNIHPVVEPAPLDYQESDLPDDPTSSAEVPSTSEMEQELYYASISFHRRTESTCAEYSEIRTQ</sequence>
<dbReference type="GO" id="GO:0030246">
    <property type="term" value="F:carbohydrate binding"/>
    <property type="evidence" value="ECO:0007669"/>
    <property type="project" value="UniProtKB-KW"/>
</dbReference>
<dbReference type="Proteomes" id="UP000694429">
    <property type="component" value="Chromosome 1"/>
</dbReference>
<name>A0A8C0YR14_CANLF</name>
<evidence type="ECO:0000313" key="18">
    <source>
        <dbReference type="Ensembl" id="ENSCAFP00040014453.1"/>
    </source>
</evidence>
<dbReference type="InterPro" id="IPR036179">
    <property type="entry name" value="Ig-like_dom_sf"/>
</dbReference>
<dbReference type="InterPro" id="IPR007110">
    <property type="entry name" value="Ig-like_dom"/>
</dbReference>
<evidence type="ECO:0000256" key="5">
    <source>
        <dbReference type="ARBA" id="ARBA00022889"/>
    </source>
</evidence>
<evidence type="ECO:0000256" key="4">
    <source>
        <dbReference type="ARBA" id="ARBA00022734"/>
    </source>
</evidence>
<gene>
    <name evidence="18" type="primary">LOC100686511</name>
</gene>
<feature type="signal peptide" evidence="14">
    <location>
        <begin position="1"/>
        <end position="17"/>
    </location>
</feature>
<evidence type="ECO:0000256" key="1">
    <source>
        <dbReference type="ARBA" id="ARBA00004479"/>
    </source>
</evidence>
<evidence type="ECO:0000313" key="19">
    <source>
        <dbReference type="Proteomes" id="UP000002254"/>
    </source>
</evidence>
<dbReference type="Ensembl" id="ENSCAFT00040016678.1">
    <property type="protein sequence ID" value="ENSCAFP00040014453.1"/>
    <property type="gene ID" value="ENSCAFG00040008984.1"/>
</dbReference>
<dbReference type="Ensembl" id="ENSCAFT00000062268.2">
    <property type="protein sequence ID" value="ENSCAFP00000062916.1"/>
    <property type="gene ID" value="ENSCAFG00000028603.4"/>
</dbReference>
<dbReference type="InterPro" id="IPR013783">
    <property type="entry name" value="Ig-like_fold"/>
</dbReference>
<proteinExistence type="inferred from homology"/>
<dbReference type="Pfam" id="PF07686">
    <property type="entry name" value="V-set"/>
    <property type="match status" value="1"/>
</dbReference>
<keyword evidence="9" id="KW-0325">Glycoprotein</keyword>
<reference evidence="17" key="3">
    <citation type="submission" date="2019-03" db="EMBL/GenBank/DDBJ databases">
        <authorList>
            <person name="Warren W.C."/>
            <person name="Johnson G.S."/>
        </authorList>
    </citation>
    <scope>NUCLEOTIDE SEQUENCE [LARGE SCALE GENOMIC DNA]</scope>
    <source>
        <strain evidence="17">Basenji</strain>
    </source>
</reference>
<evidence type="ECO:0000256" key="2">
    <source>
        <dbReference type="ARBA" id="ARBA00022692"/>
    </source>
</evidence>
<dbReference type="PANTHER" id="PTHR12035:SF132">
    <property type="entry name" value="MYELOID CELL SURFACE ANTIGEN CD33"/>
    <property type="match status" value="1"/>
</dbReference>
<keyword evidence="10" id="KW-0393">Immunoglobulin domain</keyword>
<feature type="domain" description="Ig-like" evidence="15">
    <location>
        <begin position="30"/>
        <end position="154"/>
    </location>
</feature>
<evidence type="ECO:0000256" key="3">
    <source>
        <dbReference type="ARBA" id="ARBA00022729"/>
    </source>
</evidence>
<dbReference type="Proteomes" id="UP000694542">
    <property type="component" value="Chromosome 1"/>
</dbReference>
<feature type="chain" id="PRO_5044674627" description="Ig-like domain-containing protein" evidence="14">
    <location>
        <begin position="18"/>
        <end position="437"/>
    </location>
</feature>
<dbReference type="GO" id="GO:0016020">
    <property type="term" value="C:membrane"/>
    <property type="evidence" value="ECO:0007669"/>
    <property type="project" value="UniProtKB-SubCell"/>
</dbReference>
<dbReference type="PANTHER" id="PTHR12035">
    <property type="entry name" value="SIALIC ACID BINDING IMMUNOGLOBULIN-LIKE LECTIN"/>
    <property type="match status" value="1"/>
</dbReference>
<feature type="region of interest" description="Disordered" evidence="12">
    <location>
        <begin position="386"/>
        <end position="408"/>
    </location>
</feature>
<dbReference type="InterPro" id="IPR003599">
    <property type="entry name" value="Ig_sub"/>
</dbReference>
<dbReference type="InterPro" id="IPR051036">
    <property type="entry name" value="SIGLEC"/>
</dbReference>
<evidence type="ECO:0000313" key="20">
    <source>
        <dbReference type="Proteomes" id="UP000694542"/>
    </source>
</evidence>
<organism evidence="18 20">
    <name type="scientific">Canis lupus familiaris</name>
    <name type="common">Dog</name>
    <name type="synonym">Canis familiaris</name>
    <dbReference type="NCBI Taxonomy" id="9615"/>
    <lineage>
        <taxon>Eukaryota</taxon>
        <taxon>Metazoa</taxon>
        <taxon>Chordata</taxon>
        <taxon>Craniata</taxon>
        <taxon>Vertebrata</taxon>
        <taxon>Euteleostomi</taxon>
        <taxon>Mammalia</taxon>
        <taxon>Eutheria</taxon>
        <taxon>Laurasiatheria</taxon>
        <taxon>Carnivora</taxon>
        <taxon>Caniformia</taxon>
        <taxon>Canidae</taxon>
        <taxon>Canis</taxon>
    </lineage>
</organism>
<feature type="compositionally biased region" description="Polar residues" evidence="12">
    <location>
        <begin position="397"/>
        <end position="408"/>
    </location>
</feature>
<dbReference type="FunFam" id="2.60.40.10:FF:000829">
    <property type="entry name" value="Sialic acid-binding Ig-like lectin 8"/>
    <property type="match status" value="1"/>
</dbReference>
<dbReference type="OrthoDB" id="5843397at2759"/>
<dbReference type="Gene3D" id="2.60.40.10">
    <property type="entry name" value="Immunoglobulins"/>
    <property type="match status" value="2"/>
</dbReference>
<protein>
    <recommendedName>
        <fullName evidence="15">Ig-like domain-containing protein</fullName>
    </recommendedName>
</protein>
<evidence type="ECO:0000256" key="13">
    <source>
        <dbReference type="SAM" id="Phobius"/>
    </source>
</evidence>
<evidence type="ECO:0000256" key="6">
    <source>
        <dbReference type="ARBA" id="ARBA00022989"/>
    </source>
</evidence>
<dbReference type="PROSITE" id="PS50835">
    <property type="entry name" value="IG_LIKE"/>
    <property type="match status" value="2"/>
</dbReference>
<evidence type="ECO:0000256" key="9">
    <source>
        <dbReference type="ARBA" id="ARBA00023180"/>
    </source>
</evidence>
<reference evidence="18" key="2">
    <citation type="submission" date="2018-10" db="EMBL/GenBank/DDBJ databases">
        <title>De novo assembly of a Great Dane genome.</title>
        <authorList>
            <person name="Kidd J.M."/>
            <person name="Pendleton A.L."/>
            <person name="Shen F."/>
            <person name="Emery S."/>
        </authorList>
    </citation>
    <scope>NUCLEOTIDE SEQUENCE [LARGE SCALE GENOMIC DNA]</scope>
    <source>
        <strain evidence="18">Great Dane</strain>
    </source>
</reference>
<accession>A0A8C0YR14</accession>
<feature type="transmembrane region" description="Helical" evidence="13">
    <location>
        <begin position="335"/>
        <end position="358"/>
    </location>
</feature>
<keyword evidence="7 13" id="KW-0472">Membrane</keyword>
<evidence type="ECO:0000313" key="17">
    <source>
        <dbReference type="Ensembl" id="ENSCAFP00030005423.1"/>
    </source>
</evidence>
<reference evidence="18" key="4">
    <citation type="submission" date="2025-05" db="UniProtKB">
        <authorList>
            <consortium name="Ensembl"/>
        </authorList>
    </citation>
    <scope>IDENTIFICATION</scope>
</reference>
<dbReference type="Ensembl" id="ENSCAFT00030006154.1">
    <property type="protein sequence ID" value="ENSCAFP00030005423.1"/>
    <property type="gene ID" value="ENSCAFG00030003305.1"/>
</dbReference>
<keyword evidence="2 13" id="KW-0812">Transmembrane</keyword>
<feature type="domain" description="Ig-like" evidence="15">
    <location>
        <begin position="223"/>
        <end position="306"/>
    </location>
</feature>
<evidence type="ECO:0000256" key="8">
    <source>
        <dbReference type="ARBA" id="ARBA00023157"/>
    </source>
</evidence>
<dbReference type="GO" id="GO:0007155">
    <property type="term" value="P:cell adhesion"/>
    <property type="evidence" value="ECO:0007669"/>
    <property type="project" value="UniProtKB-KW"/>
</dbReference>
<evidence type="ECO:0000313" key="16">
    <source>
        <dbReference type="Ensembl" id="ENSCAFP00000062916.1"/>
    </source>
</evidence>
<keyword evidence="4" id="KW-0430">Lectin</keyword>
<evidence type="ECO:0000256" key="11">
    <source>
        <dbReference type="ARBA" id="ARBA00038361"/>
    </source>
</evidence>
<keyword evidence="5" id="KW-0130">Cell adhesion</keyword>
<keyword evidence="6 13" id="KW-1133">Transmembrane helix</keyword>
<keyword evidence="8" id="KW-1015">Disulfide bond</keyword>